<dbReference type="AlphaFoldDB" id="A0A917EAX5"/>
<reference evidence="2" key="2">
    <citation type="submission" date="2020-09" db="EMBL/GenBank/DDBJ databases">
        <authorList>
            <person name="Sun Q."/>
            <person name="Zhou Y."/>
        </authorList>
    </citation>
    <scope>NUCLEOTIDE SEQUENCE</scope>
    <source>
        <strain evidence="2">CGMCC 1.15367</strain>
    </source>
</reference>
<evidence type="ECO:0000313" key="2">
    <source>
        <dbReference type="EMBL" id="GGE17226.1"/>
    </source>
</evidence>
<dbReference type="RefSeq" id="WP_188911668.1">
    <property type="nucleotide sequence ID" value="NZ_BMIQ01000007.1"/>
</dbReference>
<accession>A0A917EAX5</accession>
<gene>
    <name evidence="2" type="ORF">GCM10011390_40420</name>
</gene>
<name>A0A917EAX5_9HYPH</name>
<sequence>MSDTNKARLDDPRLDADLARNADPDKPDPKPARLGPEPVPDAGETIERETAEAGAAPSRSSVEGVDEAAAQRDSLIDSTR</sequence>
<evidence type="ECO:0000313" key="3">
    <source>
        <dbReference type="Proteomes" id="UP000644699"/>
    </source>
</evidence>
<comment type="caution">
    <text evidence="2">The sequence shown here is derived from an EMBL/GenBank/DDBJ whole genome shotgun (WGS) entry which is preliminary data.</text>
</comment>
<dbReference type="Proteomes" id="UP000644699">
    <property type="component" value="Unassembled WGS sequence"/>
</dbReference>
<evidence type="ECO:0000256" key="1">
    <source>
        <dbReference type="SAM" id="MobiDB-lite"/>
    </source>
</evidence>
<protein>
    <submittedName>
        <fullName evidence="2">Uncharacterized protein</fullName>
    </submittedName>
</protein>
<reference evidence="2" key="1">
    <citation type="journal article" date="2014" name="Int. J. Syst. Evol. Microbiol.">
        <title>Complete genome sequence of Corynebacterium casei LMG S-19264T (=DSM 44701T), isolated from a smear-ripened cheese.</title>
        <authorList>
            <consortium name="US DOE Joint Genome Institute (JGI-PGF)"/>
            <person name="Walter F."/>
            <person name="Albersmeier A."/>
            <person name="Kalinowski J."/>
            <person name="Ruckert C."/>
        </authorList>
    </citation>
    <scope>NUCLEOTIDE SEQUENCE</scope>
    <source>
        <strain evidence="2">CGMCC 1.15367</strain>
    </source>
</reference>
<dbReference type="EMBL" id="BMIQ01000007">
    <property type="protein sequence ID" value="GGE17226.1"/>
    <property type="molecule type" value="Genomic_DNA"/>
</dbReference>
<proteinExistence type="predicted"/>
<feature type="region of interest" description="Disordered" evidence="1">
    <location>
        <begin position="1"/>
        <end position="80"/>
    </location>
</feature>
<keyword evidence="3" id="KW-1185">Reference proteome</keyword>
<feature type="compositionally biased region" description="Basic and acidic residues" evidence="1">
    <location>
        <begin position="1"/>
        <end position="31"/>
    </location>
</feature>
<organism evidence="2 3">
    <name type="scientific">Aureimonas endophytica</name>
    <dbReference type="NCBI Taxonomy" id="2027858"/>
    <lineage>
        <taxon>Bacteria</taxon>
        <taxon>Pseudomonadati</taxon>
        <taxon>Pseudomonadota</taxon>
        <taxon>Alphaproteobacteria</taxon>
        <taxon>Hyphomicrobiales</taxon>
        <taxon>Aurantimonadaceae</taxon>
        <taxon>Aureimonas</taxon>
    </lineage>
</organism>